<reference evidence="1 2" key="1">
    <citation type="submission" date="2015-10" db="EMBL/GenBank/DDBJ databases">
        <title>Full genome of DAOMC 229536 Phialocephala scopiformis, a fungal endophyte of spruce producing the potent anti-insectan compound rugulosin.</title>
        <authorList>
            <consortium name="DOE Joint Genome Institute"/>
            <person name="Walker A.K."/>
            <person name="Frasz S.L."/>
            <person name="Seifert K.A."/>
            <person name="Miller J.D."/>
            <person name="Mondo S.J."/>
            <person name="Labutti K."/>
            <person name="Lipzen A."/>
            <person name="Dockter R."/>
            <person name="Kennedy M."/>
            <person name="Grigoriev I.V."/>
            <person name="Spatafora J.W."/>
        </authorList>
    </citation>
    <scope>NUCLEOTIDE SEQUENCE [LARGE SCALE GENOMIC DNA]</scope>
    <source>
        <strain evidence="1 2">CBS 120377</strain>
    </source>
</reference>
<gene>
    <name evidence="1" type="ORF">LY89DRAFT_113785</name>
</gene>
<dbReference type="AlphaFoldDB" id="A0A194X5L0"/>
<dbReference type="InParanoid" id="A0A194X5L0"/>
<dbReference type="RefSeq" id="XP_018069823.1">
    <property type="nucleotide sequence ID" value="XM_018205094.1"/>
</dbReference>
<keyword evidence="2" id="KW-1185">Reference proteome</keyword>
<dbReference type="GeneID" id="28814820"/>
<protein>
    <submittedName>
        <fullName evidence="1">Uncharacterized protein</fullName>
    </submittedName>
</protein>
<name>A0A194X5L0_MOLSC</name>
<dbReference type="EMBL" id="KQ947418">
    <property type="protein sequence ID" value="KUJ15468.1"/>
    <property type="molecule type" value="Genomic_DNA"/>
</dbReference>
<sequence>MQETRARNIGHRVCVFAVVTWSLASASCFGWRRGRDGWGRDLVAIVGVLMQKDSELSMRVLTWVGRSEANGTCIAWLSYREESGSALDDDVELLPTFKIRGGSIRKDIMM</sequence>
<accession>A0A194X5L0</accession>
<dbReference type="Proteomes" id="UP000070700">
    <property type="component" value="Unassembled WGS sequence"/>
</dbReference>
<dbReference type="PROSITE" id="PS51257">
    <property type="entry name" value="PROKAR_LIPOPROTEIN"/>
    <property type="match status" value="1"/>
</dbReference>
<evidence type="ECO:0000313" key="2">
    <source>
        <dbReference type="Proteomes" id="UP000070700"/>
    </source>
</evidence>
<proteinExistence type="predicted"/>
<dbReference type="KEGG" id="psco:LY89DRAFT_113785"/>
<evidence type="ECO:0000313" key="1">
    <source>
        <dbReference type="EMBL" id="KUJ15468.1"/>
    </source>
</evidence>
<organism evidence="1 2">
    <name type="scientific">Mollisia scopiformis</name>
    <name type="common">Conifer needle endophyte fungus</name>
    <name type="synonym">Phialocephala scopiformis</name>
    <dbReference type="NCBI Taxonomy" id="149040"/>
    <lineage>
        <taxon>Eukaryota</taxon>
        <taxon>Fungi</taxon>
        <taxon>Dikarya</taxon>
        <taxon>Ascomycota</taxon>
        <taxon>Pezizomycotina</taxon>
        <taxon>Leotiomycetes</taxon>
        <taxon>Helotiales</taxon>
        <taxon>Mollisiaceae</taxon>
        <taxon>Mollisia</taxon>
    </lineage>
</organism>